<evidence type="ECO:0000313" key="1">
    <source>
        <dbReference type="EMBL" id="OPJ81049.1"/>
    </source>
</evidence>
<organism evidence="1 2">
    <name type="scientific">Patagioenas fasciata monilis</name>
    <dbReference type="NCBI Taxonomy" id="372326"/>
    <lineage>
        <taxon>Eukaryota</taxon>
        <taxon>Metazoa</taxon>
        <taxon>Chordata</taxon>
        <taxon>Craniata</taxon>
        <taxon>Vertebrata</taxon>
        <taxon>Euteleostomi</taxon>
        <taxon>Archelosauria</taxon>
        <taxon>Archosauria</taxon>
        <taxon>Dinosauria</taxon>
        <taxon>Saurischia</taxon>
        <taxon>Theropoda</taxon>
        <taxon>Coelurosauria</taxon>
        <taxon>Aves</taxon>
        <taxon>Neognathae</taxon>
        <taxon>Neoaves</taxon>
        <taxon>Columbimorphae</taxon>
        <taxon>Columbiformes</taxon>
        <taxon>Columbidae</taxon>
        <taxon>Patagioenas</taxon>
    </lineage>
</organism>
<gene>
    <name evidence="1" type="ORF">AV530_002829</name>
</gene>
<dbReference type="Proteomes" id="UP000190648">
    <property type="component" value="Unassembled WGS sequence"/>
</dbReference>
<comment type="caution">
    <text evidence="1">The sequence shown here is derived from an EMBL/GenBank/DDBJ whole genome shotgun (WGS) entry which is preliminary data.</text>
</comment>
<reference evidence="1 2" key="1">
    <citation type="submission" date="2016-02" db="EMBL/GenBank/DDBJ databases">
        <title>Band-tailed pigeon sequencing and assembly.</title>
        <authorList>
            <person name="Soares A.E."/>
            <person name="Novak B.J."/>
            <person name="Rice E.S."/>
            <person name="O'Connell B."/>
            <person name="Chang D."/>
            <person name="Weber S."/>
            <person name="Shapiro B."/>
        </authorList>
    </citation>
    <scope>NUCLEOTIDE SEQUENCE [LARGE SCALE GENOMIC DNA]</scope>
    <source>
        <strain evidence="1">BTP2013</strain>
        <tissue evidence="1">Blood</tissue>
    </source>
</reference>
<protein>
    <submittedName>
        <fullName evidence="1">Uncharacterized protein</fullName>
    </submittedName>
</protein>
<evidence type="ECO:0000313" key="2">
    <source>
        <dbReference type="Proteomes" id="UP000190648"/>
    </source>
</evidence>
<name>A0A1V4K9C4_PATFA</name>
<sequence length="69" mass="8166">MKLHVKNCQWVRLKNWKCSFQHQRLRIALLNQVEPGTGNVMDHPHLLHLCRSGIWYAKITSYLIAAKRN</sequence>
<accession>A0A1V4K9C4</accession>
<dbReference type="AlphaFoldDB" id="A0A1V4K9C4"/>
<proteinExistence type="predicted"/>
<dbReference type="EMBL" id="LSYS01004095">
    <property type="protein sequence ID" value="OPJ81049.1"/>
    <property type="molecule type" value="Genomic_DNA"/>
</dbReference>
<keyword evidence="2" id="KW-1185">Reference proteome</keyword>